<feature type="domain" description="BHLH" evidence="6">
    <location>
        <begin position="44"/>
        <end position="94"/>
    </location>
</feature>
<evidence type="ECO:0000256" key="3">
    <source>
        <dbReference type="ARBA" id="ARBA00023163"/>
    </source>
</evidence>
<reference evidence="7 8" key="1">
    <citation type="submission" date="2024-02" db="EMBL/GenBank/DDBJ databases">
        <title>de novo genome assembly of Solanum bulbocastanum strain 11H21.</title>
        <authorList>
            <person name="Hosaka A.J."/>
        </authorList>
    </citation>
    <scope>NUCLEOTIDE SEQUENCE [LARGE SCALE GENOMIC DNA]</scope>
    <source>
        <tissue evidence="7">Young leaves</tissue>
    </source>
</reference>
<evidence type="ECO:0000256" key="2">
    <source>
        <dbReference type="ARBA" id="ARBA00023015"/>
    </source>
</evidence>
<dbReference type="PROSITE" id="PS50888">
    <property type="entry name" value="BHLH"/>
    <property type="match status" value="1"/>
</dbReference>
<dbReference type="Proteomes" id="UP001371456">
    <property type="component" value="Unassembled WGS sequence"/>
</dbReference>
<proteinExistence type="predicted"/>
<keyword evidence="4" id="KW-0539">Nucleus</keyword>
<dbReference type="PANTHER" id="PTHR46412:SF9">
    <property type="entry name" value="TRANSCRIPTION FACTOR BIM3"/>
    <property type="match status" value="1"/>
</dbReference>
<evidence type="ECO:0000259" key="6">
    <source>
        <dbReference type="PROSITE" id="PS50888"/>
    </source>
</evidence>
<comment type="subcellular location">
    <subcellularLocation>
        <location evidence="1">Nucleus</location>
    </subcellularLocation>
</comment>
<dbReference type="InterPro" id="IPR011598">
    <property type="entry name" value="bHLH_dom"/>
</dbReference>
<gene>
    <name evidence="7" type="ORF">RDI58_007108</name>
</gene>
<dbReference type="CDD" id="cd11453">
    <property type="entry name" value="bHLH_AtBIM_like"/>
    <property type="match status" value="1"/>
</dbReference>
<dbReference type="Gene3D" id="4.10.280.10">
    <property type="entry name" value="Helix-loop-helix DNA-binding domain"/>
    <property type="match status" value="1"/>
</dbReference>
<evidence type="ECO:0000256" key="4">
    <source>
        <dbReference type="ARBA" id="ARBA00023242"/>
    </source>
</evidence>
<dbReference type="AlphaFoldDB" id="A0AAN8TTF1"/>
<keyword evidence="3" id="KW-0804">Transcription</keyword>
<keyword evidence="8" id="KW-1185">Reference proteome</keyword>
<dbReference type="InterPro" id="IPR044295">
    <property type="entry name" value="BIM1/2/3"/>
</dbReference>
<evidence type="ECO:0000313" key="8">
    <source>
        <dbReference type="Proteomes" id="UP001371456"/>
    </source>
</evidence>
<dbReference type="GO" id="GO:0006351">
    <property type="term" value="P:DNA-templated transcription"/>
    <property type="evidence" value="ECO:0007669"/>
    <property type="project" value="InterPro"/>
</dbReference>
<feature type="compositionally biased region" description="Basic and acidic residues" evidence="5">
    <location>
        <begin position="49"/>
        <end position="59"/>
    </location>
</feature>
<sequence length="333" mass="37401">MVRTVKNHHEEDEEDDEEFSSRTPDGSSQKGKLEGKSNDGKVSAHRSKHSETEQRRRIKINERFQTLRDLIPQNDQRRDRASFMLEVIQYIQFLQEKLQMYEGTNQGWSAEPSKLLPWRSTPGPVEGSVEHSQIIRNGSTHEDDIVINPTLLSSAQSFVEPNLTAAALYRATHDSHMAADEAVAFNMPLQPNLFENTSVEPSPDAGHPSQLQSLCWPGKRDTIESEVLSYGRNDQEEVKSDGEAVARSHAYTQRLLNIINQTLASVGVDPSLADVRVQLDISKKPSSGATTTTLSSEENYDGAPKRLRTEEIKVSTCIIVKNRKFWSQVESTT</sequence>
<accession>A0AAN8TTF1</accession>
<organism evidence="7 8">
    <name type="scientific">Solanum bulbocastanum</name>
    <name type="common">Wild potato</name>
    <dbReference type="NCBI Taxonomy" id="147425"/>
    <lineage>
        <taxon>Eukaryota</taxon>
        <taxon>Viridiplantae</taxon>
        <taxon>Streptophyta</taxon>
        <taxon>Embryophyta</taxon>
        <taxon>Tracheophyta</taxon>
        <taxon>Spermatophyta</taxon>
        <taxon>Magnoliopsida</taxon>
        <taxon>eudicotyledons</taxon>
        <taxon>Gunneridae</taxon>
        <taxon>Pentapetalae</taxon>
        <taxon>asterids</taxon>
        <taxon>lamiids</taxon>
        <taxon>Solanales</taxon>
        <taxon>Solanaceae</taxon>
        <taxon>Solanoideae</taxon>
        <taxon>Solaneae</taxon>
        <taxon>Solanum</taxon>
    </lineage>
</organism>
<name>A0AAN8TTF1_SOLBU</name>
<dbReference type="InterPro" id="IPR036638">
    <property type="entry name" value="HLH_DNA-bd_sf"/>
</dbReference>
<evidence type="ECO:0000256" key="5">
    <source>
        <dbReference type="SAM" id="MobiDB-lite"/>
    </source>
</evidence>
<feature type="compositionally biased region" description="Polar residues" evidence="5">
    <location>
        <begin position="21"/>
        <end position="30"/>
    </location>
</feature>
<evidence type="ECO:0000256" key="1">
    <source>
        <dbReference type="ARBA" id="ARBA00004123"/>
    </source>
</evidence>
<evidence type="ECO:0000313" key="7">
    <source>
        <dbReference type="EMBL" id="KAK6793655.1"/>
    </source>
</evidence>
<dbReference type="SUPFAM" id="SSF47459">
    <property type="entry name" value="HLH, helix-loop-helix DNA-binding domain"/>
    <property type="match status" value="1"/>
</dbReference>
<dbReference type="SMART" id="SM00353">
    <property type="entry name" value="HLH"/>
    <property type="match status" value="1"/>
</dbReference>
<protein>
    <recommendedName>
        <fullName evidence="6">BHLH domain-containing protein</fullName>
    </recommendedName>
</protein>
<dbReference type="PANTHER" id="PTHR46412">
    <property type="entry name" value="BES1-INTERACTING MYC-LIKE PROTEIN"/>
    <property type="match status" value="1"/>
</dbReference>
<comment type="caution">
    <text evidence="7">The sequence shown here is derived from an EMBL/GenBank/DDBJ whole genome shotgun (WGS) entry which is preliminary data.</text>
</comment>
<dbReference type="GO" id="GO:0003700">
    <property type="term" value="F:DNA-binding transcription factor activity"/>
    <property type="evidence" value="ECO:0007669"/>
    <property type="project" value="InterPro"/>
</dbReference>
<dbReference type="GO" id="GO:0005634">
    <property type="term" value="C:nucleus"/>
    <property type="evidence" value="ECO:0007669"/>
    <property type="project" value="UniProtKB-SubCell"/>
</dbReference>
<dbReference type="EMBL" id="JBANQN010000003">
    <property type="protein sequence ID" value="KAK6793655.1"/>
    <property type="molecule type" value="Genomic_DNA"/>
</dbReference>
<keyword evidence="2" id="KW-0805">Transcription regulation</keyword>
<dbReference type="Pfam" id="PF00010">
    <property type="entry name" value="HLH"/>
    <property type="match status" value="1"/>
</dbReference>
<feature type="region of interest" description="Disordered" evidence="5">
    <location>
        <begin position="1"/>
        <end position="59"/>
    </location>
</feature>
<dbReference type="GO" id="GO:0046983">
    <property type="term" value="F:protein dimerization activity"/>
    <property type="evidence" value="ECO:0007669"/>
    <property type="project" value="InterPro"/>
</dbReference>